<dbReference type="Proteomes" id="UP000233750">
    <property type="component" value="Unassembled WGS sequence"/>
</dbReference>
<reference evidence="2 5" key="2">
    <citation type="submission" date="2020-08" db="EMBL/GenBank/DDBJ databases">
        <title>Amycolatopsis echigonensis JCM 21831.</title>
        <authorList>
            <person name="Tedsree N."/>
            <person name="Kuncharoen N."/>
            <person name="Likhitwitayawuid K."/>
            <person name="Tanasupawat S."/>
        </authorList>
    </citation>
    <scope>NUCLEOTIDE SEQUENCE [LARGE SCALE GENOMIC DNA]</scope>
    <source>
        <strain evidence="2 5">JCM 21831</strain>
    </source>
</reference>
<dbReference type="GO" id="GO:0004518">
    <property type="term" value="F:nuclease activity"/>
    <property type="evidence" value="ECO:0007669"/>
    <property type="project" value="InterPro"/>
</dbReference>
<dbReference type="PANTHER" id="PTHR15160:SF1">
    <property type="entry name" value="VON HIPPEL-LINDAU DISEASE TUMOR SUPPRESSOR"/>
    <property type="match status" value="1"/>
</dbReference>
<evidence type="ECO:0000313" key="5">
    <source>
        <dbReference type="Proteomes" id="UP000550260"/>
    </source>
</evidence>
<dbReference type="SUPFAM" id="SSF103256">
    <property type="entry name" value="Hypothetical protein TM0160"/>
    <property type="match status" value="1"/>
</dbReference>
<dbReference type="AlphaFoldDB" id="A0A2N3WV94"/>
<proteinExistence type="predicted"/>
<evidence type="ECO:0000313" key="3">
    <source>
        <dbReference type="EMBL" id="PKV97799.1"/>
    </source>
</evidence>
<name>A0A2N3WV94_9PSEU</name>
<dbReference type="Pfam" id="PF02577">
    <property type="entry name" value="BFN_dom"/>
    <property type="match status" value="1"/>
</dbReference>
<accession>A0A8E1VT18</accession>
<reference evidence="3 4" key="1">
    <citation type="submission" date="2017-12" db="EMBL/GenBank/DDBJ databases">
        <title>Sequencing the genomes of 1000 Actinobacteria strains.</title>
        <authorList>
            <person name="Klenk H.-P."/>
        </authorList>
    </citation>
    <scope>NUCLEOTIDE SEQUENCE [LARGE SCALE GENOMIC DNA]</scope>
    <source>
        <strain evidence="3 4">DSM 45165</strain>
    </source>
</reference>
<dbReference type="InterPro" id="IPR003729">
    <property type="entry name" value="Bi_nuclease_dom"/>
</dbReference>
<accession>A0A2N3WV94</accession>
<dbReference type="PANTHER" id="PTHR15160">
    <property type="entry name" value="VON HIPPEL-LINDAU PROTEIN"/>
    <property type="match status" value="1"/>
</dbReference>
<dbReference type="EMBL" id="JACJHR010000001">
    <property type="protein sequence ID" value="MBB2497527.1"/>
    <property type="molecule type" value="Genomic_DNA"/>
</dbReference>
<dbReference type="RefSeq" id="WP_101440469.1">
    <property type="nucleotide sequence ID" value="NZ_JACJHR010000001.1"/>
</dbReference>
<protein>
    <submittedName>
        <fullName evidence="2">Bifunctional nuclease family protein</fullName>
    </submittedName>
</protein>
<sequence length="181" mass="19177">MVQVRVQGLAVVAQESAPVVLLREESGSRRWLAITIGAPEAQELAAAQEHVVSARPGTVELIIEVMAALGQRVERVEITQLLDSIFHADLVLSGGVRVSARPSDAIAIGLRTHAPLEVAEAVLDEAAVDVTVAAGDETALGSALDAAADLDEPAEATEDEIRRFRDLLDDVSPEDFRDPDA</sequence>
<dbReference type="EMBL" id="PJMY01000003">
    <property type="protein sequence ID" value="PKV97799.1"/>
    <property type="molecule type" value="Genomic_DNA"/>
</dbReference>
<dbReference type="Gene3D" id="3.10.690.10">
    <property type="entry name" value="Bifunctional nuclease domain"/>
    <property type="match status" value="1"/>
</dbReference>
<dbReference type="PROSITE" id="PS51658">
    <property type="entry name" value="BFN"/>
    <property type="match status" value="1"/>
</dbReference>
<gene>
    <name evidence="3" type="ORF">ATK30_8801</name>
    <name evidence="2" type="ORF">H5411_00020</name>
</gene>
<evidence type="ECO:0000313" key="2">
    <source>
        <dbReference type="EMBL" id="MBB2497527.1"/>
    </source>
</evidence>
<keyword evidence="4" id="KW-1185">Reference proteome</keyword>
<comment type="caution">
    <text evidence="3">The sequence shown here is derived from an EMBL/GenBank/DDBJ whole genome shotgun (WGS) entry which is preliminary data.</text>
</comment>
<dbReference type="InterPro" id="IPR036104">
    <property type="entry name" value="BFN_sf"/>
</dbReference>
<evidence type="ECO:0000313" key="4">
    <source>
        <dbReference type="Proteomes" id="UP000233750"/>
    </source>
</evidence>
<dbReference type="OrthoDB" id="9788698at2"/>
<dbReference type="Proteomes" id="UP000550260">
    <property type="component" value="Unassembled WGS sequence"/>
</dbReference>
<evidence type="ECO:0000259" key="1">
    <source>
        <dbReference type="PROSITE" id="PS51658"/>
    </source>
</evidence>
<organism evidence="3 4">
    <name type="scientific">Amycolatopsis echigonensis</name>
    <dbReference type="NCBI Taxonomy" id="2576905"/>
    <lineage>
        <taxon>Bacteria</taxon>
        <taxon>Bacillati</taxon>
        <taxon>Actinomycetota</taxon>
        <taxon>Actinomycetes</taxon>
        <taxon>Pseudonocardiales</taxon>
        <taxon>Pseudonocardiaceae</taxon>
        <taxon>Amycolatopsis</taxon>
    </lineage>
</organism>
<feature type="domain" description="BFN" evidence="1">
    <location>
        <begin position="1"/>
        <end position="130"/>
    </location>
</feature>